<keyword evidence="5 8" id="KW-0812">Transmembrane</keyword>
<gene>
    <name evidence="9" type="ORF">G3T36_06355</name>
</gene>
<evidence type="ECO:0000256" key="1">
    <source>
        <dbReference type="ARBA" id="ARBA00004651"/>
    </source>
</evidence>
<sequence length="244" mass="24444">MSRTPAQSAALRSGIAVGVATAAYGISFGALATASGLDVWQACVLSLVMFSGGSQFALIGVLASGGTAAAGSAIAGAALLGSRNTFYALRLSRIIGPGLLKRAAAAPLTIDESTAVATAQTEPAAQRLGFWVTGITVYVGWNLMTLAGALLGNLIGDVRAYGLDAAAAAAFLGLLWPRLKARQTQAVAVAAGFVATILTPFLTPGLPVLAAAVVAIVVGVLNLFGTRGGPPSPEAIPMEREVEP</sequence>
<keyword evidence="4" id="KW-1003">Cell membrane</keyword>
<evidence type="ECO:0000256" key="4">
    <source>
        <dbReference type="ARBA" id="ARBA00022475"/>
    </source>
</evidence>
<dbReference type="InterPro" id="IPR011606">
    <property type="entry name" value="Brnchd-chn_aa_trnsp_permease"/>
</dbReference>
<evidence type="ECO:0000256" key="6">
    <source>
        <dbReference type="ARBA" id="ARBA00022989"/>
    </source>
</evidence>
<protein>
    <submittedName>
        <fullName evidence="9">AzlC family ABC transporter permease</fullName>
    </submittedName>
</protein>
<evidence type="ECO:0000256" key="2">
    <source>
        <dbReference type="ARBA" id="ARBA00010735"/>
    </source>
</evidence>
<feature type="transmembrane region" description="Helical" evidence="8">
    <location>
        <begin position="56"/>
        <end position="80"/>
    </location>
</feature>
<dbReference type="RefSeq" id="WP_163288698.1">
    <property type="nucleotide sequence ID" value="NZ_JAAGWY010000001.1"/>
</dbReference>
<evidence type="ECO:0000256" key="8">
    <source>
        <dbReference type="SAM" id="Phobius"/>
    </source>
</evidence>
<evidence type="ECO:0000256" key="5">
    <source>
        <dbReference type="ARBA" id="ARBA00022692"/>
    </source>
</evidence>
<feature type="transmembrane region" description="Helical" evidence="8">
    <location>
        <begin position="158"/>
        <end position="177"/>
    </location>
</feature>
<feature type="transmembrane region" description="Helical" evidence="8">
    <location>
        <begin position="128"/>
        <end position="152"/>
    </location>
</feature>
<evidence type="ECO:0000256" key="3">
    <source>
        <dbReference type="ARBA" id="ARBA00022448"/>
    </source>
</evidence>
<accession>A0A6L9XVP4</accession>
<dbReference type="AlphaFoldDB" id="A0A6L9XVP4"/>
<organism evidence="9 10">
    <name type="scientific">Leifsonia tongyongensis</name>
    <dbReference type="NCBI Taxonomy" id="1268043"/>
    <lineage>
        <taxon>Bacteria</taxon>
        <taxon>Bacillati</taxon>
        <taxon>Actinomycetota</taxon>
        <taxon>Actinomycetes</taxon>
        <taxon>Micrococcales</taxon>
        <taxon>Microbacteriaceae</taxon>
        <taxon>Leifsonia</taxon>
    </lineage>
</organism>
<dbReference type="Pfam" id="PF03591">
    <property type="entry name" value="AzlC"/>
    <property type="match status" value="1"/>
</dbReference>
<keyword evidence="6 8" id="KW-1133">Transmembrane helix</keyword>
<keyword evidence="3" id="KW-0813">Transport</keyword>
<feature type="transmembrane region" description="Helical" evidence="8">
    <location>
        <begin position="208"/>
        <end position="225"/>
    </location>
</feature>
<evidence type="ECO:0000256" key="7">
    <source>
        <dbReference type="ARBA" id="ARBA00023136"/>
    </source>
</evidence>
<dbReference type="EMBL" id="JAAGWY010000001">
    <property type="protein sequence ID" value="NEN05489.1"/>
    <property type="molecule type" value="Genomic_DNA"/>
</dbReference>
<reference evidence="9 10" key="1">
    <citation type="journal article" date="2014" name="J. Microbiol.">
        <title>Diaminobutyricibacter tongyongensis gen. nov., sp. nov. and Homoserinibacter gongjuensis gen. nov., sp. nov. belong to the family Microbacteriaceae.</title>
        <authorList>
            <person name="Kim S.J."/>
            <person name="Ahn J.H."/>
            <person name="Weon H.Y."/>
            <person name="Hamada M."/>
            <person name="Suzuki K."/>
            <person name="Kwon S.W."/>
        </authorList>
    </citation>
    <scope>NUCLEOTIDE SEQUENCE [LARGE SCALE GENOMIC DNA]</scope>
    <source>
        <strain evidence="9 10">NBRC 108724</strain>
    </source>
</reference>
<dbReference type="Proteomes" id="UP000474967">
    <property type="component" value="Unassembled WGS sequence"/>
</dbReference>
<comment type="subcellular location">
    <subcellularLocation>
        <location evidence="1">Cell membrane</location>
        <topology evidence="1">Multi-pass membrane protein</topology>
    </subcellularLocation>
</comment>
<evidence type="ECO:0000313" key="9">
    <source>
        <dbReference type="EMBL" id="NEN05489.1"/>
    </source>
</evidence>
<comment type="caution">
    <text evidence="9">The sequence shown here is derived from an EMBL/GenBank/DDBJ whole genome shotgun (WGS) entry which is preliminary data.</text>
</comment>
<proteinExistence type="inferred from homology"/>
<feature type="transmembrane region" description="Helical" evidence="8">
    <location>
        <begin position="184"/>
        <end position="202"/>
    </location>
</feature>
<dbReference type="PANTHER" id="PTHR34979">
    <property type="entry name" value="INNER MEMBRANE PROTEIN YGAZ"/>
    <property type="match status" value="1"/>
</dbReference>
<dbReference type="GO" id="GO:1903785">
    <property type="term" value="P:L-valine transmembrane transport"/>
    <property type="evidence" value="ECO:0007669"/>
    <property type="project" value="TreeGrafter"/>
</dbReference>
<evidence type="ECO:0000313" key="10">
    <source>
        <dbReference type="Proteomes" id="UP000474967"/>
    </source>
</evidence>
<comment type="similarity">
    <text evidence="2">Belongs to the AzlC family.</text>
</comment>
<keyword evidence="10" id="KW-1185">Reference proteome</keyword>
<name>A0A6L9XVP4_9MICO</name>
<keyword evidence="7 8" id="KW-0472">Membrane</keyword>
<feature type="transmembrane region" description="Helical" evidence="8">
    <location>
        <begin position="12"/>
        <end position="36"/>
    </location>
</feature>
<dbReference type="GO" id="GO:0005886">
    <property type="term" value="C:plasma membrane"/>
    <property type="evidence" value="ECO:0007669"/>
    <property type="project" value="UniProtKB-SubCell"/>
</dbReference>
<dbReference type="PANTHER" id="PTHR34979:SF1">
    <property type="entry name" value="INNER MEMBRANE PROTEIN YGAZ"/>
    <property type="match status" value="1"/>
</dbReference>